<keyword evidence="2" id="KW-1185">Reference proteome</keyword>
<evidence type="ECO:0000313" key="1">
    <source>
        <dbReference type="EMBL" id="TDE12630.1"/>
    </source>
</evidence>
<sequence>MRGPEIIARTLSVPAVVDRYGQKWQYHSRSDRHSKVSCWAILFDLLQSSSLLRRHVREGKVTFGINRQLNDWETGKKKDLDLVVARAPGPSTQAVGEALDLTTLAARYEVVLTADERQILDELPKGRSGTSGATVLVALEAKACMTAHVRALPRLYDELTSSHATVHGDNTNALAIGFVMVNLAESFISPDLHRRLITPEAPAQPSEHRQPHATERTISKIREIRRRPGPGSGRAGFDGIGIMVINMRNDGTPVQLVTTAPAPATNNEFYYGQMIGRAAHLYDSAFGNV</sequence>
<proteinExistence type="predicted"/>
<dbReference type="EMBL" id="SMKZ01000007">
    <property type="protein sequence ID" value="TDE12630.1"/>
    <property type="molecule type" value="Genomic_DNA"/>
</dbReference>
<protein>
    <submittedName>
        <fullName evidence="1">Uncharacterized protein</fullName>
    </submittedName>
</protein>
<evidence type="ECO:0000313" key="2">
    <source>
        <dbReference type="Proteomes" id="UP000294739"/>
    </source>
</evidence>
<gene>
    <name evidence="1" type="ORF">E1269_07285</name>
</gene>
<reference evidence="1 2" key="1">
    <citation type="submission" date="2019-03" db="EMBL/GenBank/DDBJ databases">
        <title>Draft genome sequences of novel Actinobacteria.</title>
        <authorList>
            <person name="Sahin N."/>
            <person name="Ay H."/>
            <person name="Saygin H."/>
        </authorList>
    </citation>
    <scope>NUCLEOTIDE SEQUENCE [LARGE SCALE GENOMIC DNA]</scope>
    <source>
        <strain evidence="1 2">5K138</strain>
    </source>
</reference>
<dbReference type="OrthoDB" id="5141588at2"/>
<comment type="caution">
    <text evidence="1">The sequence shown here is derived from an EMBL/GenBank/DDBJ whole genome shotgun (WGS) entry which is preliminary data.</text>
</comment>
<dbReference type="AlphaFoldDB" id="A0A4R5DKT2"/>
<accession>A0A4R5DKT2</accession>
<organism evidence="1 2">
    <name type="scientific">Jiangella asiatica</name>
    <dbReference type="NCBI Taxonomy" id="2530372"/>
    <lineage>
        <taxon>Bacteria</taxon>
        <taxon>Bacillati</taxon>
        <taxon>Actinomycetota</taxon>
        <taxon>Actinomycetes</taxon>
        <taxon>Jiangellales</taxon>
        <taxon>Jiangellaceae</taxon>
        <taxon>Jiangella</taxon>
    </lineage>
</organism>
<dbReference type="Proteomes" id="UP000294739">
    <property type="component" value="Unassembled WGS sequence"/>
</dbReference>
<name>A0A4R5DKT2_9ACTN</name>
<dbReference type="InParanoid" id="A0A4R5DKT2"/>